<dbReference type="EMBL" id="JAVDQD010000007">
    <property type="protein sequence ID" value="MDR6241304.1"/>
    <property type="molecule type" value="Genomic_DNA"/>
</dbReference>
<keyword evidence="5 7" id="KW-0472">Membrane</keyword>
<name>A0AAE3XSN8_9BACT</name>
<comment type="caution">
    <text evidence="8">The sequence shown here is derived from an EMBL/GenBank/DDBJ whole genome shotgun (WGS) entry which is preliminary data.</text>
</comment>
<evidence type="ECO:0000256" key="5">
    <source>
        <dbReference type="ARBA" id="ARBA00023136"/>
    </source>
</evidence>
<keyword evidence="4 7" id="KW-1133">Transmembrane helix</keyword>
<dbReference type="GO" id="GO:0043190">
    <property type="term" value="C:ATP-binding cassette (ABC) transporter complex"/>
    <property type="evidence" value="ECO:0007669"/>
    <property type="project" value="TreeGrafter"/>
</dbReference>
<dbReference type="GO" id="GO:0015920">
    <property type="term" value="P:lipopolysaccharide transport"/>
    <property type="evidence" value="ECO:0007669"/>
    <property type="project" value="TreeGrafter"/>
</dbReference>
<keyword evidence="9" id="KW-1185">Reference proteome</keyword>
<sequence length="554" mass="62486">MKKLDKLIYQSFLGPFLLTLVVVIFILLMQLLLRYFDDLVGKDLGVGVLVELFFYLAVYLSPQAFPLAVLLASLITFGNLGEHFELTAIKASGISLLRALQPIFFFAIFLTGMAFYFNSFIVPKANAKAFRLLWDVKQKKAAMQLPEGSFYRDLPGFQIKANKKFPDGRLREVIIYDHSDNDGNTAQILADSGKMYTIMEGAYLVMELYSGNRYAESTTSTGGTRRPRNIIEPYERNDFDSMKMVFSLSSFEMGETDESLFQGQRMTKTLPELLTALDSMSLDLDNVKYEFYQDLPSYFSFHLREGIKVPENIKVNVKKRDSILNALHQKEQEELDKQQVAKNETEKEKAIDSLDVLNEEVAESQEEKDSLTEELVAYSVSTDTTDYIAKLDSAAAVSGRESAMIKAAQGKVRGAKTRLQVKADRIENMQKNIYKFEIAKAKKYSEAFACLIMFLIGAPLGSIIKKGGLGMPVLISIAFFIVYYVVNVTGDKWAKEGIISSELGLWLANILLLPIGLFFLRQAKNDARIFEVDYYKVAVAKLKKRFGGKKIATK</sequence>
<dbReference type="RefSeq" id="WP_309941946.1">
    <property type="nucleotide sequence ID" value="NZ_AP025305.1"/>
</dbReference>
<protein>
    <submittedName>
        <fullName evidence="8">Lipopolysaccharide export system permease protein</fullName>
    </submittedName>
</protein>
<proteinExistence type="predicted"/>
<evidence type="ECO:0000256" key="7">
    <source>
        <dbReference type="SAM" id="Phobius"/>
    </source>
</evidence>
<feature type="transmembrane region" description="Helical" evidence="7">
    <location>
        <begin position="12"/>
        <end position="33"/>
    </location>
</feature>
<feature type="transmembrane region" description="Helical" evidence="7">
    <location>
        <begin position="444"/>
        <end position="461"/>
    </location>
</feature>
<feature type="transmembrane region" description="Helical" evidence="7">
    <location>
        <begin position="498"/>
        <end position="520"/>
    </location>
</feature>
<accession>A0AAE3XSN8</accession>
<feature type="transmembrane region" description="Helical" evidence="7">
    <location>
        <begin position="96"/>
        <end position="117"/>
    </location>
</feature>
<evidence type="ECO:0000256" key="4">
    <source>
        <dbReference type="ARBA" id="ARBA00022989"/>
    </source>
</evidence>
<evidence type="ECO:0000256" key="1">
    <source>
        <dbReference type="ARBA" id="ARBA00004651"/>
    </source>
</evidence>
<evidence type="ECO:0000256" key="3">
    <source>
        <dbReference type="ARBA" id="ARBA00022692"/>
    </source>
</evidence>
<dbReference type="AlphaFoldDB" id="A0AAE3XSN8"/>
<evidence type="ECO:0000256" key="6">
    <source>
        <dbReference type="SAM" id="Coils"/>
    </source>
</evidence>
<keyword evidence="6" id="KW-0175">Coiled coil</keyword>
<feature type="coiled-coil region" evidence="6">
    <location>
        <begin position="328"/>
        <end position="374"/>
    </location>
</feature>
<evidence type="ECO:0000256" key="2">
    <source>
        <dbReference type="ARBA" id="ARBA00022475"/>
    </source>
</evidence>
<dbReference type="PANTHER" id="PTHR33529:SF6">
    <property type="entry name" value="YJGP_YJGQ FAMILY PERMEASE"/>
    <property type="match status" value="1"/>
</dbReference>
<keyword evidence="2" id="KW-1003">Cell membrane</keyword>
<dbReference type="Proteomes" id="UP001185092">
    <property type="component" value="Unassembled WGS sequence"/>
</dbReference>
<organism evidence="8 9">
    <name type="scientific">Aureibacter tunicatorum</name>
    <dbReference type="NCBI Taxonomy" id="866807"/>
    <lineage>
        <taxon>Bacteria</taxon>
        <taxon>Pseudomonadati</taxon>
        <taxon>Bacteroidota</taxon>
        <taxon>Cytophagia</taxon>
        <taxon>Cytophagales</taxon>
        <taxon>Persicobacteraceae</taxon>
        <taxon>Aureibacter</taxon>
    </lineage>
</organism>
<dbReference type="Pfam" id="PF03739">
    <property type="entry name" value="LptF_LptG"/>
    <property type="match status" value="2"/>
</dbReference>
<dbReference type="PANTHER" id="PTHR33529">
    <property type="entry name" value="SLR0882 PROTEIN-RELATED"/>
    <property type="match status" value="1"/>
</dbReference>
<feature type="transmembrane region" description="Helical" evidence="7">
    <location>
        <begin position="468"/>
        <end position="486"/>
    </location>
</feature>
<gene>
    <name evidence="8" type="ORF">HNQ88_004382</name>
</gene>
<comment type="subcellular location">
    <subcellularLocation>
        <location evidence="1">Cell membrane</location>
        <topology evidence="1">Multi-pass membrane protein</topology>
    </subcellularLocation>
</comment>
<evidence type="ECO:0000313" key="9">
    <source>
        <dbReference type="Proteomes" id="UP001185092"/>
    </source>
</evidence>
<reference evidence="8" key="1">
    <citation type="submission" date="2023-07" db="EMBL/GenBank/DDBJ databases">
        <title>Genomic Encyclopedia of Type Strains, Phase IV (KMG-IV): sequencing the most valuable type-strain genomes for metagenomic binning, comparative biology and taxonomic classification.</title>
        <authorList>
            <person name="Goeker M."/>
        </authorList>
    </citation>
    <scope>NUCLEOTIDE SEQUENCE</scope>
    <source>
        <strain evidence="8">DSM 26174</strain>
    </source>
</reference>
<keyword evidence="3 7" id="KW-0812">Transmembrane</keyword>
<evidence type="ECO:0000313" key="8">
    <source>
        <dbReference type="EMBL" id="MDR6241304.1"/>
    </source>
</evidence>
<dbReference type="InterPro" id="IPR005495">
    <property type="entry name" value="LptG/LptF_permease"/>
</dbReference>